<dbReference type="Pfam" id="PF24536">
    <property type="entry name" value="NXPE4_C"/>
    <property type="match status" value="1"/>
</dbReference>
<dbReference type="InterPro" id="IPR026845">
    <property type="entry name" value="NXPH/NXPE"/>
</dbReference>
<dbReference type="KEGG" id="bbel:109461883"/>
<evidence type="ECO:0000259" key="2">
    <source>
        <dbReference type="Pfam" id="PF24536"/>
    </source>
</evidence>
<feature type="compositionally biased region" description="Polar residues" evidence="1">
    <location>
        <begin position="169"/>
        <end position="178"/>
    </location>
</feature>
<dbReference type="PANTHER" id="PTHR16165:SF5">
    <property type="entry name" value="NXPE FAMILY MEMBER 3"/>
    <property type="match status" value="1"/>
</dbReference>
<feature type="compositionally biased region" description="Polar residues" evidence="1">
    <location>
        <begin position="185"/>
        <end position="194"/>
    </location>
</feature>
<gene>
    <name evidence="4" type="primary">LOC109461883</name>
</gene>
<dbReference type="OrthoDB" id="6162398at2759"/>
<feature type="compositionally biased region" description="Polar residues" evidence="1">
    <location>
        <begin position="233"/>
        <end position="242"/>
    </location>
</feature>
<organism evidence="3 4">
    <name type="scientific">Branchiostoma belcheri</name>
    <name type="common">Amphioxus</name>
    <dbReference type="NCBI Taxonomy" id="7741"/>
    <lineage>
        <taxon>Eukaryota</taxon>
        <taxon>Metazoa</taxon>
        <taxon>Chordata</taxon>
        <taxon>Cephalochordata</taxon>
        <taxon>Leptocardii</taxon>
        <taxon>Amphioxiformes</taxon>
        <taxon>Branchiostomatidae</taxon>
        <taxon>Branchiostoma</taxon>
    </lineage>
</organism>
<feature type="region of interest" description="Disordered" evidence="1">
    <location>
        <begin position="140"/>
        <end position="330"/>
    </location>
</feature>
<feature type="compositionally biased region" description="Basic residues" evidence="1">
    <location>
        <begin position="151"/>
        <end position="163"/>
    </location>
</feature>
<dbReference type="InterPro" id="IPR057106">
    <property type="entry name" value="NXPE4_C"/>
</dbReference>
<protein>
    <submittedName>
        <fullName evidence="4">NXPE family member 3-like</fullName>
    </submittedName>
</protein>
<keyword evidence="3" id="KW-1185">Reference proteome</keyword>
<proteinExistence type="predicted"/>
<sequence length="812" mass="91444">MARARKYAAIAVLVIFLTTLEFQALHWSKIGIPKPLLKPLILRRVKIPENMTAKTPHLVLVTSPNTSTCKTPYQALVTFPNTTSKTPYRVIVTSRNNNTSKTLHQSPVPSPNNTTKTVHQVLVTFPNNASKTLQTLAISSKNAWTTPSPKKQARPKNLKSTKTPHHENVSSPNNTTTKTPRHENVSSPNNTTTKTPHHENVSYPNNTTTKTPHHENVSSPNNTKTKTPHHENVSSPTNTNTKTPHHENISSPNNTTTKTPHHENVSSPNNTTTKTPHHENVSSSNNTKTKTPHHENVSSPNNTTTTTPHHENVLSPNNTKTKTPHHENAKAPKVTKIEACYLEQVTCPKNTNIVVLNRNRQYHQGDVLTARVVVKDKEGRPKTYGGDFFRARLVSSARWPHASSAGNVTDHINGTYTVQFPLYWAGGVTIKIQLVHPSEAVKVLERVREVPNKRVFHCSFVDAKTKATNTTQCFSSANSSLLPHQQCDFSKPEVNGTWICEKPDKLPCSAISKCRWDSGKSRAKMLELLSEEEKKLFQKPYLEEELEVDPKEPIHVLEAEVPTPQHLPACTWDKSAALGHWSGKVWTSSVCNVRVFTQNDIRRCLANKTVYMQGDSTIRQWGQRLLTVVPLNHNKTKGYLARLEGDNSQWNISVRYRFHHFPVQGGAWCVFYDFRYVVKTLDSILGGPNTIIVLSLWAHFTSEPPELLRSRLYAIRAAIHRLKRRALGTRVFVRTGTTREHKGGKLEFYLLGSDWLAYQITEVIREMFRADPDVVVLDTWDMSVCQPGKDNVHPDQTMVDSQLNRLLSHICP</sequence>
<name>A0A6P4YAS7_BRABE</name>
<feature type="compositionally biased region" description="Low complexity" evidence="1">
    <location>
        <begin position="297"/>
        <end position="307"/>
    </location>
</feature>
<feature type="compositionally biased region" description="Polar residues" evidence="1">
    <location>
        <begin position="249"/>
        <end position="258"/>
    </location>
</feature>
<evidence type="ECO:0000313" key="3">
    <source>
        <dbReference type="Proteomes" id="UP000515135"/>
    </source>
</evidence>
<dbReference type="PANTHER" id="PTHR16165">
    <property type="entry name" value="NXPE FAMILY MEMBER"/>
    <property type="match status" value="1"/>
</dbReference>
<dbReference type="Proteomes" id="UP000515135">
    <property type="component" value="Unplaced"/>
</dbReference>
<feature type="domain" description="NXPE C-terminal" evidence="2">
    <location>
        <begin position="586"/>
        <end position="811"/>
    </location>
</feature>
<dbReference type="GeneID" id="109461883"/>
<reference evidence="4" key="1">
    <citation type="submission" date="2025-08" db="UniProtKB">
        <authorList>
            <consortium name="RefSeq"/>
        </authorList>
    </citation>
    <scope>IDENTIFICATION</scope>
    <source>
        <tissue evidence="4">Gonad</tissue>
    </source>
</reference>
<dbReference type="Pfam" id="PF06312">
    <property type="entry name" value="Neurexophilin"/>
    <property type="match status" value="1"/>
</dbReference>
<evidence type="ECO:0000256" key="1">
    <source>
        <dbReference type="SAM" id="MobiDB-lite"/>
    </source>
</evidence>
<feature type="compositionally biased region" description="Polar residues" evidence="1">
    <location>
        <begin position="265"/>
        <end position="274"/>
    </location>
</feature>
<dbReference type="RefSeq" id="XP_019613911.1">
    <property type="nucleotide sequence ID" value="XM_019758352.1"/>
</dbReference>
<dbReference type="AlphaFoldDB" id="A0A6P4YAS7"/>
<accession>A0A6P4YAS7</accession>
<feature type="compositionally biased region" description="Polar residues" evidence="1">
    <location>
        <begin position="140"/>
        <end position="149"/>
    </location>
</feature>
<evidence type="ECO:0000313" key="4">
    <source>
        <dbReference type="RefSeq" id="XP_019613911.1"/>
    </source>
</evidence>